<protein>
    <recommendedName>
        <fullName evidence="3">SalK</fullName>
    </recommendedName>
</protein>
<dbReference type="AlphaFoldDB" id="A0A542E5F6"/>
<proteinExistence type="predicted"/>
<dbReference type="Pfam" id="PF21863">
    <property type="entry name" value="HTH_67"/>
    <property type="match status" value="1"/>
</dbReference>
<dbReference type="OrthoDB" id="157052at2"/>
<sequence>MDYAEARAAFFAPREGETQPLGWTTPARRLRDAIEPIATVCFWSEPSYDAAAARGLDFLSGYVWGRSSVLGEPEGAVAAAAFGVFAPGLVADLYDAGRAACSLTDVRAARVEGVTAALTQAVGDPAGTEGLAETTAALEAAGDAASPLGRPFFAGWGAQPVPDEPWARLWRATSRLRELRGDSHLAALVGEGVDGIQANVLTELWVGWDLLSYTGSRAWDPELMASAVAGLEQRGLVADGALTDAGRELRDRLEAETDRAVQPVIDALGDDLDAHVERLERWSSAVIERGWFPPDPYKRAAG</sequence>
<dbReference type="RefSeq" id="WP_141849783.1">
    <property type="nucleotide sequence ID" value="NZ_BAAAPR010000012.1"/>
</dbReference>
<evidence type="ECO:0008006" key="3">
    <source>
        <dbReference type="Google" id="ProtNLM"/>
    </source>
</evidence>
<dbReference type="InterPro" id="IPR054058">
    <property type="entry name" value="HTH_67"/>
</dbReference>
<dbReference type="EMBL" id="VFMN01000001">
    <property type="protein sequence ID" value="TQJ10573.1"/>
    <property type="molecule type" value="Genomic_DNA"/>
</dbReference>
<gene>
    <name evidence="1" type="ORF">FB458_3702</name>
</gene>
<comment type="caution">
    <text evidence="1">The sequence shown here is derived from an EMBL/GenBank/DDBJ whole genome shotgun (WGS) entry which is preliminary data.</text>
</comment>
<reference evidence="1 2" key="1">
    <citation type="submission" date="2019-06" db="EMBL/GenBank/DDBJ databases">
        <title>Sequencing the genomes of 1000 actinobacteria strains.</title>
        <authorList>
            <person name="Klenk H.-P."/>
        </authorList>
    </citation>
    <scope>NUCLEOTIDE SEQUENCE [LARGE SCALE GENOMIC DNA]</scope>
    <source>
        <strain evidence="1 2">DSM 18607</strain>
    </source>
</reference>
<organism evidence="1 2">
    <name type="scientific">Lapillicoccus jejuensis</name>
    <dbReference type="NCBI Taxonomy" id="402171"/>
    <lineage>
        <taxon>Bacteria</taxon>
        <taxon>Bacillati</taxon>
        <taxon>Actinomycetota</taxon>
        <taxon>Actinomycetes</taxon>
        <taxon>Micrococcales</taxon>
        <taxon>Intrasporangiaceae</taxon>
        <taxon>Lapillicoccus</taxon>
    </lineage>
</organism>
<name>A0A542E5F6_9MICO</name>
<evidence type="ECO:0000313" key="1">
    <source>
        <dbReference type="EMBL" id="TQJ10573.1"/>
    </source>
</evidence>
<evidence type="ECO:0000313" key="2">
    <source>
        <dbReference type="Proteomes" id="UP000317893"/>
    </source>
</evidence>
<keyword evidence="2" id="KW-1185">Reference proteome</keyword>
<accession>A0A542E5F6</accession>
<dbReference type="NCBIfam" id="NF047719">
    <property type="entry name" value="SCO6745_fam_HTH"/>
    <property type="match status" value="1"/>
</dbReference>
<dbReference type="Proteomes" id="UP000317893">
    <property type="component" value="Unassembled WGS sequence"/>
</dbReference>